<reference evidence="1" key="2">
    <citation type="journal article" date="2024" name="Plant">
        <title>Genomic evolution and insights into agronomic trait innovations of Sesamum species.</title>
        <authorList>
            <person name="Miao H."/>
            <person name="Wang L."/>
            <person name="Qu L."/>
            <person name="Liu H."/>
            <person name="Sun Y."/>
            <person name="Le M."/>
            <person name="Wang Q."/>
            <person name="Wei S."/>
            <person name="Zheng Y."/>
            <person name="Lin W."/>
            <person name="Duan Y."/>
            <person name="Cao H."/>
            <person name="Xiong S."/>
            <person name="Wang X."/>
            <person name="Wei L."/>
            <person name="Li C."/>
            <person name="Ma Q."/>
            <person name="Ju M."/>
            <person name="Zhao R."/>
            <person name="Li G."/>
            <person name="Mu C."/>
            <person name="Tian Q."/>
            <person name="Mei H."/>
            <person name="Zhang T."/>
            <person name="Gao T."/>
            <person name="Zhang H."/>
        </authorList>
    </citation>
    <scope>NUCLEOTIDE SEQUENCE</scope>
    <source>
        <strain evidence="1">G02</strain>
    </source>
</reference>
<dbReference type="EMBL" id="JACGWJ010000019">
    <property type="protein sequence ID" value="KAL0345828.1"/>
    <property type="molecule type" value="Genomic_DNA"/>
</dbReference>
<evidence type="ECO:0000313" key="1">
    <source>
        <dbReference type="EMBL" id="KAL0345828.1"/>
    </source>
</evidence>
<dbReference type="AlphaFoldDB" id="A0AAW2NRC4"/>
<accession>A0AAW2NRC4</accession>
<comment type="caution">
    <text evidence="1">The sequence shown here is derived from an EMBL/GenBank/DDBJ whole genome shotgun (WGS) entry which is preliminary data.</text>
</comment>
<proteinExistence type="predicted"/>
<gene>
    <name evidence="1" type="ORF">Sradi_4414100</name>
</gene>
<protein>
    <submittedName>
        <fullName evidence="1">Uncharacterized protein</fullName>
    </submittedName>
</protein>
<name>A0AAW2NRC4_SESRA</name>
<reference evidence="1" key="1">
    <citation type="submission" date="2020-06" db="EMBL/GenBank/DDBJ databases">
        <authorList>
            <person name="Li T."/>
            <person name="Hu X."/>
            <person name="Zhang T."/>
            <person name="Song X."/>
            <person name="Zhang H."/>
            <person name="Dai N."/>
            <person name="Sheng W."/>
            <person name="Hou X."/>
            <person name="Wei L."/>
        </authorList>
    </citation>
    <scope>NUCLEOTIDE SEQUENCE</scope>
    <source>
        <strain evidence="1">G02</strain>
        <tissue evidence="1">Leaf</tissue>
    </source>
</reference>
<organism evidence="1">
    <name type="scientific">Sesamum radiatum</name>
    <name type="common">Black benniseed</name>
    <dbReference type="NCBI Taxonomy" id="300843"/>
    <lineage>
        <taxon>Eukaryota</taxon>
        <taxon>Viridiplantae</taxon>
        <taxon>Streptophyta</taxon>
        <taxon>Embryophyta</taxon>
        <taxon>Tracheophyta</taxon>
        <taxon>Spermatophyta</taxon>
        <taxon>Magnoliopsida</taxon>
        <taxon>eudicotyledons</taxon>
        <taxon>Gunneridae</taxon>
        <taxon>Pentapetalae</taxon>
        <taxon>asterids</taxon>
        <taxon>lamiids</taxon>
        <taxon>Lamiales</taxon>
        <taxon>Pedaliaceae</taxon>
        <taxon>Sesamum</taxon>
    </lineage>
</organism>
<sequence length="61" mass="6934">MKKYADQNRRFIEFSAGDLVMVKVPDPAIIEVIEGERSSVDTEVCRSFADHKAYRDGSLQN</sequence>